<evidence type="ECO:0000256" key="1">
    <source>
        <dbReference type="SAM" id="Phobius"/>
    </source>
</evidence>
<organism evidence="2 3">
    <name type="scientific">Blautia obeum</name>
    <dbReference type="NCBI Taxonomy" id="40520"/>
    <lineage>
        <taxon>Bacteria</taxon>
        <taxon>Bacillati</taxon>
        <taxon>Bacillota</taxon>
        <taxon>Clostridia</taxon>
        <taxon>Lachnospirales</taxon>
        <taxon>Lachnospiraceae</taxon>
        <taxon>Blautia</taxon>
    </lineage>
</organism>
<dbReference type="EMBL" id="CABHNB010000028">
    <property type="protein sequence ID" value="VUX08835.1"/>
    <property type="molecule type" value="Genomic_DNA"/>
</dbReference>
<keyword evidence="1" id="KW-0812">Transmembrane</keyword>
<feature type="transmembrane region" description="Helical" evidence="1">
    <location>
        <begin position="253"/>
        <end position="274"/>
    </location>
</feature>
<evidence type="ECO:0000313" key="2">
    <source>
        <dbReference type="EMBL" id="VUX08835.1"/>
    </source>
</evidence>
<reference evidence="2 3" key="1">
    <citation type="submission" date="2019-07" db="EMBL/GenBank/DDBJ databases">
        <authorList>
            <person name="Hibberd C M."/>
            <person name="Gehrig L. J."/>
            <person name="Chang H.-W."/>
            <person name="Venkatesh S."/>
        </authorList>
    </citation>
    <scope>NUCLEOTIDE SEQUENCE [LARGE SCALE GENOMIC DNA]</scope>
    <source>
        <strain evidence="2">Ruminococcus_obeum_SSTS_Bg7063</strain>
    </source>
</reference>
<dbReference type="AlphaFoldDB" id="A0A564TNP7"/>
<dbReference type="RefSeq" id="WP_144369044.1">
    <property type="nucleotide sequence ID" value="NZ_CABHNB010000028.1"/>
</dbReference>
<evidence type="ECO:0000313" key="3">
    <source>
        <dbReference type="Proteomes" id="UP000409147"/>
    </source>
</evidence>
<feature type="transmembrane region" description="Helical" evidence="1">
    <location>
        <begin position="65"/>
        <end position="84"/>
    </location>
</feature>
<protein>
    <submittedName>
        <fullName evidence="2">Uncharacterized protein</fullName>
    </submittedName>
</protein>
<feature type="transmembrane region" description="Helical" evidence="1">
    <location>
        <begin position="170"/>
        <end position="195"/>
    </location>
</feature>
<name>A0A564TNP7_9FIRM</name>
<keyword evidence="3" id="KW-1185">Reference proteome</keyword>
<sequence length="293" mass="33143">MVYFIKALRISIYNLKKTISSIRVLTVLLIVAGFILQNLEAVLNFSNLVGVRITPYAFPHLTNDYICQLVIMAGVIFIFSNAPYEDDGYFYMLSRSGKLSWALGQIFYSISISLIYILFLLLVSVLPLVGNMDIGCEWGKIWGTLAKTDAGIQVGLLFNVSEYMVSHYSALFALMISVILEWCCASWLGLLIYLLNKLTSKAIGTCTGALCVLFDICISNDWMAWANRFSPITLAQINTYSGINLKYHITLKYGILFFIIGILVLSILCVLVNYKENTEIRLQKLEVKWRKKQ</sequence>
<keyword evidence="1" id="KW-1133">Transmembrane helix</keyword>
<feature type="transmembrane region" description="Helical" evidence="1">
    <location>
        <begin position="202"/>
        <end position="225"/>
    </location>
</feature>
<keyword evidence="1" id="KW-0472">Membrane</keyword>
<accession>A0A564TNP7</accession>
<proteinExistence type="predicted"/>
<feature type="transmembrane region" description="Helical" evidence="1">
    <location>
        <begin position="105"/>
        <end position="129"/>
    </location>
</feature>
<dbReference type="Proteomes" id="UP000409147">
    <property type="component" value="Unassembled WGS sequence"/>
</dbReference>
<gene>
    <name evidence="2" type="ORF">ROSSTS7063_01843</name>
</gene>